<gene>
    <name evidence="1" type="ORF">ZHAS_00014385</name>
</gene>
<dbReference type="EMBL" id="KE525317">
    <property type="protein sequence ID" value="KFB46389.1"/>
    <property type="molecule type" value="Genomic_DNA"/>
</dbReference>
<dbReference type="EMBL" id="ATLV01021359">
    <property type="status" value="NOT_ANNOTATED_CDS"/>
    <property type="molecule type" value="Genomic_DNA"/>
</dbReference>
<organism evidence="1">
    <name type="scientific">Anopheles sinensis</name>
    <name type="common">Mosquito</name>
    <dbReference type="NCBI Taxonomy" id="74873"/>
    <lineage>
        <taxon>Eukaryota</taxon>
        <taxon>Metazoa</taxon>
        <taxon>Ecdysozoa</taxon>
        <taxon>Arthropoda</taxon>
        <taxon>Hexapoda</taxon>
        <taxon>Insecta</taxon>
        <taxon>Pterygota</taxon>
        <taxon>Neoptera</taxon>
        <taxon>Endopterygota</taxon>
        <taxon>Diptera</taxon>
        <taxon>Nematocera</taxon>
        <taxon>Culicoidea</taxon>
        <taxon>Culicidae</taxon>
        <taxon>Anophelinae</taxon>
        <taxon>Anopheles</taxon>
    </lineage>
</organism>
<dbReference type="VEuPathDB" id="VectorBase:ASIC014385"/>
<dbReference type="AlphaFoldDB" id="A0A084W845"/>
<dbReference type="Proteomes" id="UP000030765">
    <property type="component" value="Unassembled WGS sequence"/>
</dbReference>
<protein>
    <submittedName>
        <fullName evidence="1 2">Uncharacterized protein</fullName>
    </submittedName>
</protein>
<name>A0A084W845_ANOSI</name>
<evidence type="ECO:0000313" key="2">
    <source>
        <dbReference type="EnsemblMetazoa" id="ASIC014385-PA"/>
    </source>
</evidence>
<accession>A0A084W845</accession>
<reference evidence="1 3" key="1">
    <citation type="journal article" date="2014" name="BMC Genomics">
        <title>Genome sequence of Anopheles sinensis provides insight into genetics basis of mosquito competence for malaria parasites.</title>
        <authorList>
            <person name="Zhou D."/>
            <person name="Zhang D."/>
            <person name="Ding G."/>
            <person name="Shi L."/>
            <person name="Hou Q."/>
            <person name="Ye Y."/>
            <person name="Xu Y."/>
            <person name="Zhou H."/>
            <person name="Xiong C."/>
            <person name="Li S."/>
            <person name="Yu J."/>
            <person name="Hong S."/>
            <person name="Yu X."/>
            <person name="Zou P."/>
            <person name="Chen C."/>
            <person name="Chang X."/>
            <person name="Wang W."/>
            <person name="Lv Y."/>
            <person name="Sun Y."/>
            <person name="Ma L."/>
            <person name="Shen B."/>
            <person name="Zhu C."/>
        </authorList>
    </citation>
    <scope>NUCLEOTIDE SEQUENCE [LARGE SCALE GENOMIC DNA]</scope>
</reference>
<evidence type="ECO:0000313" key="1">
    <source>
        <dbReference type="EMBL" id="KFB46389.1"/>
    </source>
</evidence>
<reference evidence="2" key="2">
    <citation type="submission" date="2020-05" db="UniProtKB">
        <authorList>
            <consortium name="EnsemblMetazoa"/>
        </authorList>
    </citation>
    <scope>IDENTIFICATION</scope>
</reference>
<evidence type="ECO:0000313" key="3">
    <source>
        <dbReference type="Proteomes" id="UP000030765"/>
    </source>
</evidence>
<proteinExistence type="predicted"/>
<sequence>MEMPPIRSRGACANSAEGETSLFGLAKEFILHNNSIMSNWSSPSIFVRYPRDVGKASEN</sequence>
<keyword evidence="3" id="KW-1185">Reference proteome</keyword>
<dbReference type="EnsemblMetazoa" id="ASIC014385-RA">
    <property type="protein sequence ID" value="ASIC014385-PA"/>
    <property type="gene ID" value="ASIC014385"/>
</dbReference>